<accession>A0A370I6J7</accession>
<name>A0A370I6J7_9NOCA</name>
<dbReference type="Proteomes" id="UP000254869">
    <property type="component" value="Unassembled WGS sequence"/>
</dbReference>
<evidence type="ECO:0000256" key="1">
    <source>
        <dbReference type="SAM" id="SignalP"/>
    </source>
</evidence>
<reference evidence="2 3" key="1">
    <citation type="submission" date="2018-07" db="EMBL/GenBank/DDBJ databases">
        <title>Genomic Encyclopedia of Type Strains, Phase IV (KMG-IV): sequencing the most valuable type-strain genomes for metagenomic binning, comparative biology and taxonomic classification.</title>
        <authorList>
            <person name="Goeker M."/>
        </authorList>
    </citation>
    <scope>NUCLEOTIDE SEQUENCE [LARGE SCALE GENOMIC DNA]</scope>
    <source>
        <strain evidence="2 3">DSM 44290</strain>
    </source>
</reference>
<feature type="signal peptide" evidence="1">
    <location>
        <begin position="1"/>
        <end position="33"/>
    </location>
</feature>
<sequence length="249" mass="26977">MTLGARRCGRLALVALTAMLCFGLVSGGSYALADEPPDHGSMAGGGTSLQEALGEMQIKADEITDKELAEANLCTSAQEKQGDDDKNVYNECVDKRRASVRKRYDNILVDGKKIADDKRLSRITPYEMKGDDGVAPMTVAVNARAVALDVCGNLIERGGAYCDDIVEPCTANTCDALADYRIKKAGHGLKAKRGNTQNDSNLDEIDRDLKAAAILAYKTTDGGDSENRTEADKAEAVAIEMWRLKRWLR</sequence>
<evidence type="ECO:0000313" key="2">
    <source>
        <dbReference type="EMBL" id="RDI66339.1"/>
    </source>
</evidence>
<keyword evidence="1" id="KW-0732">Signal</keyword>
<feature type="chain" id="PRO_5016770380" evidence="1">
    <location>
        <begin position="34"/>
        <end position="249"/>
    </location>
</feature>
<dbReference type="AlphaFoldDB" id="A0A370I6J7"/>
<proteinExistence type="predicted"/>
<organism evidence="2 3">
    <name type="scientific">Nocardia pseudobrasiliensis</name>
    <dbReference type="NCBI Taxonomy" id="45979"/>
    <lineage>
        <taxon>Bacteria</taxon>
        <taxon>Bacillati</taxon>
        <taxon>Actinomycetota</taxon>
        <taxon>Actinomycetes</taxon>
        <taxon>Mycobacteriales</taxon>
        <taxon>Nocardiaceae</taxon>
        <taxon>Nocardia</taxon>
    </lineage>
</organism>
<dbReference type="RefSeq" id="WP_156524923.1">
    <property type="nucleotide sequence ID" value="NZ_QQBC01000004.1"/>
</dbReference>
<keyword evidence="3" id="KW-1185">Reference proteome</keyword>
<comment type="caution">
    <text evidence="2">The sequence shown here is derived from an EMBL/GenBank/DDBJ whole genome shotgun (WGS) entry which is preliminary data.</text>
</comment>
<protein>
    <submittedName>
        <fullName evidence="2">Uncharacterized protein</fullName>
    </submittedName>
</protein>
<dbReference type="EMBL" id="QQBC01000004">
    <property type="protein sequence ID" value="RDI66339.1"/>
    <property type="molecule type" value="Genomic_DNA"/>
</dbReference>
<dbReference type="STRING" id="1210086.GCA_001613105_03966"/>
<evidence type="ECO:0000313" key="3">
    <source>
        <dbReference type="Proteomes" id="UP000254869"/>
    </source>
</evidence>
<gene>
    <name evidence="2" type="ORF">DFR76_10485</name>
</gene>